<keyword evidence="3" id="KW-0547">Nucleotide-binding</keyword>
<dbReference type="Pfam" id="PF13635">
    <property type="entry name" value="DUF4143"/>
    <property type="match status" value="1"/>
</dbReference>
<dbReference type="AlphaFoldDB" id="A0A4P6YFJ6"/>
<evidence type="ECO:0000259" key="2">
    <source>
        <dbReference type="Pfam" id="PF13635"/>
    </source>
</evidence>
<evidence type="ECO:0000259" key="1">
    <source>
        <dbReference type="Pfam" id="PF13173"/>
    </source>
</evidence>
<reference evidence="4" key="1">
    <citation type="submission" date="2019-03" db="EMBL/GenBank/DDBJ databases">
        <title>Flavobacterium sp.</title>
        <authorList>
            <person name="Kim H."/>
        </authorList>
    </citation>
    <scope>NUCLEOTIDE SEQUENCE [LARGE SCALE GENOMIC DNA]</scope>
    <source>
        <strain evidence="4">GS13</strain>
    </source>
</reference>
<organism evidence="3 4">
    <name type="scientific">Flavobacterium nackdongense</name>
    <dbReference type="NCBI Taxonomy" id="2547394"/>
    <lineage>
        <taxon>Bacteria</taxon>
        <taxon>Pseudomonadati</taxon>
        <taxon>Bacteroidota</taxon>
        <taxon>Flavobacteriia</taxon>
        <taxon>Flavobacteriales</taxon>
        <taxon>Flavobacteriaceae</taxon>
        <taxon>Flavobacterium</taxon>
    </lineage>
</organism>
<accession>A0A4P6YFJ6</accession>
<name>A0A4P6YFJ6_9FLAO</name>
<feature type="domain" description="AAA" evidence="1">
    <location>
        <begin position="19"/>
        <end position="148"/>
    </location>
</feature>
<proteinExistence type="predicted"/>
<keyword evidence="4" id="KW-1185">Reference proteome</keyword>
<dbReference type="PANTHER" id="PTHR33295">
    <property type="entry name" value="ATPASE"/>
    <property type="match status" value="1"/>
</dbReference>
<dbReference type="SUPFAM" id="SSF52540">
    <property type="entry name" value="P-loop containing nucleoside triphosphate hydrolases"/>
    <property type="match status" value="1"/>
</dbReference>
<dbReference type="KEGG" id="fnk:E1750_10855"/>
<gene>
    <name evidence="3" type="ORF">E1750_10855</name>
</gene>
<dbReference type="GO" id="GO:0005524">
    <property type="term" value="F:ATP binding"/>
    <property type="evidence" value="ECO:0007669"/>
    <property type="project" value="UniProtKB-KW"/>
</dbReference>
<keyword evidence="3" id="KW-0067">ATP-binding</keyword>
<dbReference type="Gene3D" id="3.40.50.300">
    <property type="entry name" value="P-loop containing nucleotide triphosphate hydrolases"/>
    <property type="match status" value="1"/>
</dbReference>
<evidence type="ECO:0000313" key="4">
    <source>
        <dbReference type="Proteomes" id="UP000291124"/>
    </source>
</evidence>
<evidence type="ECO:0000313" key="3">
    <source>
        <dbReference type="EMBL" id="QBN19280.1"/>
    </source>
</evidence>
<dbReference type="InterPro" id="IPR027417">
    <property type="entry name" value="P-loop_NTPase"/>
</dbReference>
<dbReference type="InterPro" id="IPR025420">
    <property type="entry name" value="DUF4143"/>
</dbReference>
<dbReference type="OrthoDB" id="9801840at2"/>
<dbReference type="Pfam" id="PF13173">
    <property type="entry name" value="AAA_14"/>
    <property type="match status" value="1"/>
</dbReference>
<dbReference type="InterPro" id="IPR041682">
    <property type="entry name" value="AAA_14"/>
</dbReference>
<dbReference type="RefSeq" id="WP_133276799.1">
    <property type="nucleotide sequence ID" value="NZ_CP037933.1"/>
</dbReference>
<dbReference type="Proteomes" id="UP000291124">
    <property type="component" value="Chromosome"/>
</dbReference>
<dbReference type="PANTHER" id="PTHR33295:SF18">
    <property type="entry name" value="AAA+ ATPASE DOMAIN-CONTAINING PROTEIN"/>
    <property type="match status" value="1"/>
</dbReference>
<protein>
    <submittedName>
        <fullName evidence="3">ATP-binding protein</fullName>
    </submittedName>
</protein>
<sequence>MNFKRKIFNSLEKHLTVKQVSVITGMRRTGKTTLVKQLMEASNIKHKLFFDLEKLEDRDRFNIRNYDLIITKLSEEGVDFSKKVMICIDEIQLLPNIPSVIKYLYDHYDIKFIVTGSSSYYIKNKFQESMAGRKKIFEIYPLDFGEYLTFNNFKFKALENLESLVNDTFIKEEIQKHYNDYCTYGGFPEVVLSKDIVEKKDILQDILSSYINIDLVQIADIKKMPELRNIIKLLAARIGSKLDISKIANTVNLSRQTVDNYIYLLENTYFIKTIPVYSLNADREIVKARKVYFLDNGIATQFAELSSGSKFENAIFNQLHHFGELSYYQLKTGPEIDFIIDKKIAFEVKETAQPIDYKKLMNLAKKINIEKGFVLGKNNTNFEWFVWGGMIR</sequence>
<dbReference type="EMBL" id="CP037933">
    <property type="protein sequence ID" value="QBN19280.1"/>
    <property type="molecule type" value="Genomic_DNA"/>
</dbReference>
<feature type="domain" description="DUF4143" evidence="2">
    <location>
        <begin position="214"/>
        <end position="349"/>
    </location>
</feature>